<dbReference type="GO" id="GO:0030288">
    <property type="term" value="C:outer membrane-bounded periplasmic space"/>
    <property type="evidence" value="ECO:0007669"/>
    <property type="project" value="TreeGrafter"/>
</dbReference>
<dbReference type="RefSeq" id="WP_121205457.1">
    <property type="nucleotide sequence ID" value="NZ_RBZP01000016.1"/>
</dbReference>
<dbReference type="GO" id="GO:0030435">
    <property type="term" value="P:sporulation resulting in formation of a cellular spore"/>
    <property type="evidence" value="ECO:0007669"/>
    <property type="project" value="InterPro"/>
</dbReference>
<dbReference type="NCBIfam" id="TIGR02669">
    <property type="entry name" value="SpoIID_LytB"/>
    <property type="match status" value="1"/>
</dbReference>
<evidence type="ECO:0000259" key="1">
    <source>
        <dbReference type="Pfam" id="PF08486"/>
    </source>
</evidence>
<name>A0A494ZW27_9BACI</name>
<evidence type="ECO:0000313" key="2">
    <source>
        <dbReference type="EMBL" id="RKQ30775.1"/>
    </source>
</evidence>
<feature type="domain" description="Sporulation stage II protein D amidase enhancer LytB N-terminal" evidence="1">
    <location>
        <begin position="124"/>
        <end position="204"/>
    </location>
</feature>
<comment type="caution">
    <text evidence="2">The sequence shown here is derived from an EMBL/GenBank/DDBJ whole genome shotgun (WGS) entry which is preliminary data.</text>
</comment>
<dbReference type="OrthoDB" id="9794671at2"/>
<dbReference type="PANTHER" id="PTHR30032">
    <property type="entry name" value="N-ACETYLMURAMOYL-L-ALANINE AMIDASE-RELATED"/>
    <property type="match status" value="1"/>
</dbReference>
<proteinExistence type="predicted"/>
<sequence length="420" mass="48220">MRDIMLILMLVFAVLIPDSAKAASSEDMMHVRLVNYIGNTSKVSFQLKGDYFTFDPTIELKEGVTYQLVAKKGSLFLREGKETYRIQESLVLIPNNYDYQHVIQINDRPYLGAVELRLEDKEFIRPVNQLPLEDYLKGVVPFEVFPDWGLETLKAQALAARTYAASHLDQEIDDTISYQVYGGYTWNENTTKAVEETKGEVITYDNQLIDAFYSASNGGVTENNSHVWGGKALPFFPIKDDPYDPTHPWEFTLNKVQVDVDNMDWYNPDWWGSTKEKDKEITSSIKKWLNNHGYPGEIKILSIPKFELTDQQLASDRSVRGSISVEFLWKLFEGTVLYQRINLDDVKLNRIRPMIGGTIFKSYLIDSLENEDEAYTMKGKGYGHGVGMSQWGAYVMGEKGKNYKEIIQFYFPKTDISQIK</sequence>
<protein>
    <submittedName>
        <fullName evidence="2">SpoIID/LytB domain-containing protein</fullName>
    </submittedName>
</protein>
<gene>
    <name evidence="2" type="ORF">D8M06_15265</name>
</gene>
<dbReference type="Pfam" id="PF08486">
    <property type="entry name" value="SpoIID"/>
    <property type="match status" value="1"/>
</dbReference>
<reference evidence="2 3" key="1">
    <citation type="journal article" date="2016" name="Int. J. Syst. Evol. Microbiol.">
        <title>Oceanobacillus halophilus sp. nov., a novel moderately halophilic bacterium from a hypersaline lake.</title>
        <authorList>
            <person name="Amoozegar M.A."/>
            <person name="Bagheri M."/>
            <person name="Makhdoumi A."/>
            <person name="Nikou M.M."/>
            <person name="Fazeli S.A.S."/>
            <person name="Schumann P."/>
            <person name="Sproer C."/>
            <person name="Sanchez-Porro C."/>
            <person name="Ventosa A."/>
        </authorList>
    </citation>
    <scope>NUCLEOTIDE SEQUENCE [LARGE SCALE GENOMIC DNA]</scope>
    <source>
        <strain evidence="2 3">DSM 23996</strain>
    </source>
</reference>
<dbReference type="InterPro" id="IPR013486">
    <property type="entry name" value="SpoIID/LytB"/>
</dbReference>
<dbReference type="PANTHER" id="PTHR30032:SF4">
    <property type="entry name" value="AMIDASE ENHANCER"/>
    <property type="match status" value="1"/>
</dbReference>
<dbReference type="AlphaFoldDB" id="A0A494ZW27"/>
<organism evidence="2 3">
    <name type="scientific">Oceanobacillus halophilus</name>
    <dbReference type="NCBI Taxonomy" id="930130"/>
    <lineage>
        <taxon>Bacteria</taxon>
        <taxon>Bacillati</taxon>
        <taxon>Bacillota</taxon>
        <taxon>Bacilli</taxon>
        <taxon>Bacillales</taxon>
        <taxon>Bacillaceae</taxon>
        <taxon>Oceanobacillus</taxon>
    </lineage>
</organism>
<dbReference type="InterPro" id="IPR013693">
    <property type="entry name" value="SpoIID/LytB_N"/>
</dbReference>
<dbReference type="Proteomes" id="UP000269301">
    <property type="component" value="Unassembled WGS sequence"/>
</dbReference>
<dbReference type="EMBL" id="RBZP01000016">
    <property type="protein sequence ID" value="RKQ30775.1"/>
    <property type="molecule type" value="Genomic_DNA"/>
</dbReference>
<dbReference type="InterPro" id="IPR051922">
    <property type="entry name" value="Bact_Sporulation_Assoc"/>
</dbReference>
<accession>A0A494ZW27</accession>
<keyword evidence="3" id="KW-1185">Reference proteome</keyword>
<evidence type="ECO:0000313" key="3">
    <source>
        <dbReference type="Proteomes" id="UP000269301"/>
    </source>
</evidence>